<reference evidence="2" key="1">
    <citation type="submission" date="2023-02" db="EMBL/GenBank/DDBJ databases">
        <title>Gut commensal Christensenella minuta modulates host metabolism via a new class of secondary bile acids.</title>
        <authorList>
            <person name="Liu C."/>
        </authorList>
    </citation>
    <scope>NUCLEOTIDE SEQUENCE</scope>
    <source>
        <strain evidence="2">CA70</strain>
    </source>
</reference>
<dbReference type="RefSeq" id="WP_079546289.1">
    <property type="nucleotide sequence ID" value="NZ_CP117826.1"/>
</dbReference>
<sequence length="61" mass="6928">MLPFLCGKTRSRTRRAWRSAKEGKALEKILPFVSGMRSAGIVKESNGEENDAYQDQKKRTV</sequence>
<evidence type="ECO:0000256" key="1">
    <source>
        <dbReference type="SAM" id="MobiDB-lite"/>
    </source>
</evidence>
<proteinExistence type="predicted"/>
<feature type="region of interest" description="Disordered" evidence="1">
    <location>
        <begin position="41"/>
        <end position="61"/>
    </location>
</feature>
<organism evidence="2">
    <name type="scientific">Christensenella massiliensis</name>
    <dbReference type="NCBI Taxonomy" id="1805714"/>
    <lineage>
        <taxon>Bacteria</taxon>
        <taxon>Bacillati</taxon>
        <taxon>Bacillota</taxon>
        <taxon>Clostridia</taxon>
        <taxon>Christensenellales</taxon>
        <taxon>Christensenellaceae</taxon>
        <taxon>Christensenella</taxon>
    </lineage>
</organism>
<protein>
    <submittedName>
        <fullName evidence="2">Uncharacterized protein</fullName>
    </submittedName>
</protein>
<dbReference type="AlphaFoldDB" id="A0AAU8A696"/>
<accession>A0AAU8A696</accession>
<evidence type="ECO:0000313" key="2">
    <source>
        <dbReference type="EMBL" id="XCC61547.1"/>
    </source>
</evidence>
<gene>
    <name evidence="2" type="ORF">PUP29_08395</name>
</gene>
<dbReference type="EMBL" id="CP117826">
    <property type="protein sequence ID" value="XCC61547.1"/>
    <property type="molecule type" value="Genomic_DNA"/>
</dbReference>
<name>A0AAU8A696_9FIRM</name>